<sequence>MPDMTGGAVKLLVAATIAATAAIPATGFSGDPGDLVGGLAKPASWIYSPVPTGDVMISADTLQNGPN</sequence>
<dbReference type="EMBL" id="FOAZ01000028">
    <property type="protein sequence ID" value="SEM44344.1"/>
    <property type="molecule type" value="Genomic_DNA"/>
</dbReference>
<protein>
    <submittedName>
        <fullName evidence="2">Uncharacterized protein</fullName>
    </submittedName>
</protein>
<organism evidence="2 3">
    <name type="scientific">Streptacidiphilus jiangxiensis</name>
    <dbReference type="NCBI Taxonomy" id="235985"/>
    <lineage>
        <taxon>Bacteria</taxon>
        <taxon>Bacillati</taxon>
        <taxon>Actinomycetota</taxon>
        <taxon>Actinomycetes</taxon>
        <taxon>Kitasatosporales</taxon>
        <taxon>Streptomycetaceae</taxon>
        <taxon>Streptacidiphilus</taxon>
    </lineage>
</organism>
<evidence type="ECO:0000256" key="1">
    <source>
        <dbReference type="SAM" id="SignalP"/>
    </source>
</evidence>
<dbReference type="AlphaFoldDB" id="A0A1H7YEP3"/>
<evidence type="ECO:0000313" key="3">
    <source>
        <dbReference type="Proteomes" id="UP000183015"/>
    </source>
</evidence>
<gene>
    <name evidence="2" type="ORF">SAMN05414137_12846</name>
</gene>
<reference evidence="3" key="1">
    <citation type="submission" date="2016-10" db="EMBL/GenBank/DDBJ databases">
        <authorList>
            <person name="Varghese N."/>
        </authorList>
    </citation>
    <scope>NUCLEOTIDE SEQUENCE [LARGE SCALE GENOMIC DNA]</scope>
    <source>
        <strain evidence="3">DSM 45096 / BCRC 16803 / CGMCC 4.1857 / CIP 109030 / JCM 12277 / KCTC 19219 / NBRC 100920 / 33214</strain>
    </source>
</reference>
<feature type="signal peptide" evidence="1">
    <location>
        <begin position="1"/>
        <end position="21"/>
    </location>
</feature>
<keyword evidence="3" id="KW-1185">Reference proteome</keyword>
<dbReference type="Proteomes" id="UP000183015">
    <property type="component" value="Unassembled WGS sequence"/>
</dbReference>
<keyword evidence="1" id="KW-0732">Signal</keyword>
<feature type="chain" id="PRO_5039648626" evidence="1">
    <location>
        <begin position="22"/>
        <end position="67"/>
    </location>
</feature>
<dbReference type="STRING" id="235985.SAMN05414137_12846"/>
<evidence type="ECO:0000313" key="2">
    <source>
        <dbReference type="EMBL" id="SEM44344.1"/>
    </source>
</evidence>
<dbReference type="RefSeq" id="WP_042457306.1">
    <property type="nucleotide sequence ID" value="NZ_BBPN01000046.1"/>
</dbReference>
<accession>A0A1H7YEP3</accession>
<proteinExistence type="predicted"/>
<name>A0A1H7YEP3_STRJI</name>